<gene>
    <name evidence="2" type="ORF">B7G68_18575</name>
</gene>
<organism evidence="2 3">
    <name type="scientific">Caulobacter segnis</name>
    <dbReference type="NCBI Taxonomy" id="88688"/>
    <lineage>
        <taxon>Bacteria</taxon>
        <taxon>Pseudomonadati</taxon>
        <taxon>Pseudomonadota</taxon>
        <taxon>Alphaproteobacteria</taxon>
        <taxon>Caulobacterales</taxon>
        <taxon>Caulobacteraceae</taxon>
        <taxon>Caulobacter</taxon>
    </lineage>
</organism>
<reference evidence="2 3" key="1">
    <citation type="journal article" date="2015" name="Biotechnol. Bioeng.">
        <title>Genome sequence and phenotypic characterization of Caulobacter segnis.</title>
        <authorList>
            <person name="Patel S."/>
            <person name="Fletcher B."/>
            <person name="Scott D.C."/>
            <person name="Ely B."/>
        </authorList>
    </citation>
    <scope>NUCLEOTIDE SEQUENCE [LARGE SCALE GENOMIC DNA]</scope>
    <source>
        <strain evidence="2 3">TK0059</strain>
    </source>
</reference>
<feature type="compositionally biased region" description="Basic residues" evidence="1">
    <location>
        <begin position="7"/>
        <end position="18"/>
    </location>
</feature>
<sequence>MGDVRTWARRRPTTRRLRPAGDRSVPRASDASRPDRAARGPAAPAPARRGCSPRPDRRCESGVPAGAARVAPRPTGRGRPGRARARRQG</sequence>
<feature type="compositionally biased region" description="Basic and acidic residues" evidence="1">
    <location>
        <begin position="19"/>
        <end position="38"/>
    </location>
</feature>
<evidence type="ECO:0000313" key="3">
    <source>
        <dbReference type="Proteomes" id="UP000240527"/>
    </source>
</evidence>
<dbReference type="EMBL" id="CP027850">
    <property type="protein sequence ID" value="AVQ03664.1"/>
    <property type="molecule type" value="Genomic_DNA"/>
</dbReference>
<protein>
    <submittedName>
        <fullName evidence="2">Uncharacterized protein</fullName>
    </submittedName>
</protein>
<feature type="compositionally biased region" description="Basic residues" evidence="1">
    <location>
        <begin position="79"/>
        <end position="89"/>
    </location>
</feature>
<keyword evidence="3" id="KW-1185">Reference proteome</keyword>
<dbReference type="Proteomes" id="UP000240527">
    <property type="component" value="Chromosome"/>
</dbReference>
<name>A0ABM6TKG9_9CAUL</name>
<evidence type="ECO:0000313" key="2">
    <source>
        <dbReference type="EMBL" id="AVQ03664.1"/>
    </source>
</evidence>
<feature type="region of interest" description="Disordered" evidence="1">
    <location>
        <begin position="1"/>
        <end position="89"/>
    </location>
</feature>
<feature type="compositionally biased region" description="Low complexity" evidence="1">
    <location>
        <begin position="62"/>
        <end position="77"/>
    </location>
</feature>
<feature type="compositionally biased region" description="Low complexity" evidence="1">
    <location>
        <begin position="39"/>
        <end position="53"/>
    </location>
</feature>
<proteinExistence type="predicted"/>
<accession>A0ABM6TKG9</accession>
<evidence type="ECO:0000256" key="1">
    <source>
        <dbReference type="SAM" id="MobiDB-lite"/>
    </source>
</evidence>